<accession>A0A7R8WY57</accession>
<feature type="coiled-coil region" evidence="1">
    <location>
        <begin position="34"/>
        <end position="61"/>
    </location>
</feature>
<sequence>MGWSIKTKKFYDPGTDGSHVRLWSTGFQLHREEGSQWQKELQNWQQMLQNVKKEQEQLKEQRLGFQLGKQALPWENRSLKQLEHEKNESLLQLQGDLQGVQEETSLLEDDERILEHLAVQQEQRLEHILEQGNMVKGPWMMIENLPQIYRSTHIPSNIRRFSFQGKVDVEWRKHVVPILWALDRAIIGLPPIIS</sequence>
<organism evidence="2">
    <name type="scientific">Darwinula stevensoni</name>
    <dbReference type="NCBI Taxonomy" id="69355"/>
    <lineage>
        <taxon>Eukaryota</taxon>
        <taxon>Metazoa</taxon>
        <taxon>Ecdysozoa</taxon>
        <taxon>Arthropoda</taxon>
        <taxon>Crustacea</taxon>
        <taxon>Oligostraca</taxon>
        <taxon>Ostracoda</taxon>
        <taxon>Podocopa</taxon>
        <taxon>Podocopida</taxon>
        <taxon>Darwinulocopina</taxon>
        <taxon>Darwinuloidea</taxon>
        <taxon>Darwinulidae</taxon>
        <taxon>Darwinula</taxon>
    </lineage>
</organism>
<proteinExistence type="predicted"/>
<evidence type="ECO:0000313" key="3">
    <source>
        <dbReference type="Proteomes" id="UP000677054"/>
    </source>
</evidence>
<name>A0A7R8WY57_9CRUS</name>
<dbReference type="AlphaFoldDB" id="A0A7R8WY57"/>
<dbReference type="Proteomes" id="UP000677054">
    <property type="component" value="Unassembled WGS sequence"/>
</dbReference>
<reference evidence="2" key="1">
    <citation type="submission" date="2020-11" db="EMBL/GenBank/DDBJ databases">
        <authorList>
            <person name="Tran Van P."/>
        </authorList>
    </citation>
    <scope>NUCLEOTIDE SEQUENCE</scope>
</reference>
<keyword evidence="1" id="KW-0175">Coiled coil</keyword>
<evidence type="ECO:0000256" key="1">
    <source>
        <dbReference type="SAM" id="Coils"/>
    </source>
</evidence>
<dbReference type="EMBL" id="CAJPEV010000026">
    <property type="protein sequence ID" value="CAG0879021.1"/>
    <property type="molecule type" value="Genomic_DNA"/>
</dbReference>
<protein>
    <submittedName>
        <fullName evidence="2">Uncharacterized protein</fullName>
    </submittedName>
</protein>
<dbReference type="EMBL" id="LR899543">
    <property type="protein sequence ID" value="CAD7240366.1"/>
    <property type="molecule type" value="Genomic_DNA"/>
</dbReference>
<keyword evidence="3" id="KW-1185">Reference proteome</keyword>
<feature type="non-terminal residue" evidence="2">
    <location>
        <position position="194"/>
    </location>
</feature>
<evidence type="ECO:0000313" key="2">
    <source>
        <dbReference type="EMBL" id="CAD7240366.1"/>
    </source>
</evidence>
<gene>
    <name evidence="2" type="ORF">DSTB1V02_LOCUS390</name>
</gene>